<gene>
    <name evidence="3" type="ORF">NP590_12690</name>
</gene>
<proteinExistence type="predicted"/>
<dbReference type="PANTHER" id="PTHR35176:SF6">
    <property type="entry name" value="HEME OXYGENASE HI_0854-RELATED"/>
    <property type="match status" value="1"/>
</dbReference>
<evidence type="ECO:0000259" key="2">
    <source>
        <dbReference type="Pfam" id="PF01243"/>
    </source>
</evidence>
<reference evidence="3 4" key="1">
    <citation type="submission" date="2022-07" db="EMBL/GenBank/DDBJ databases">
        <title>Methylomonas rivi sp. nov., Methylomonas rosea sp. nov., Methylomonas aureus sp. nov. and Methylomonas subterranea sp. nov., four novel methanotrophs isolated from a freshwater creek and the deep terrestrial subsurface.</title>
        <authorList>
            <person name="Abin C."/>
            <person name="Sankaranarayanan K."/>
            <person name="Garner C."/>
            <person name="Sindelar R."/>
            <person name="Kotary K."/>
            <person name="Garner R."/>
            <person name="Barclay S."/>
            <person name="Lawson P."/>
            <person name="Krumholz L."/>
        </authorList>
    </citation>
    <scope>NUCLEOTIDE SEQUENCE [LARGE SCALE GENOMIC DNA]</scope>
    <source>
        <strain evidence="3 4">SURF-2</strain>
    </source>
</reference>
<evidence type="ECO:0000313" key="3">
    <source>
        <dbReference type="EMBL" id="MCQ8104965.1"/>
    </source>
</evidence>
<keyword evidence="1" id="KW-0560">Oxidoreductase</keyword>
<dbReference type="InterPro" id="IPR011576">
    <property type="entry name" value="Pyridox_Oxase_N"/>
</dbReference>
<feature type="domain" description="Pyridoxamine 5'-phosphate oxidase N-terminal" evidence="2">
    <location>
        <begin position="13"/>
        <end position="141"/>
    </location>
</feature>
<dbReference type="Gene3D" id="2.30.110.10">
    <property type="entry name" value="Electron Transport, Fmn-binding Protein, Chain A"/>
    <property type="match status" value="1"/>
</dbReference>
<dbReference type="InterPro" id="IPR014419">
    <property type="entry name" value="HutZ"/>
</dbReference>
<dbReference type="PIRSF" id="PIRSF004633">
    <property type="entry name" value="UCP_PLP_oxd"/>
    <property type="match status" value="1"/>
</dbReference>
<organism evidence="3 4">
    <name type="scientific">Methylomonas subterranea</name>
    <dbReference type="NCBI Taxonomy" id="2952225"/>
    <lineage>
        <taxon>Bacteria</taxon>
        <taxon>Pseudomonadati</taxon>
        <taxon>Pseudomonadota</taxon>
        <taxon>Gammaproteobacteria</taxon>
        <taxon>Methylococcales</taxon>
        <taxon>Methylococcaceae</taxon>
        <taxon>Methylomonas</taxon>
    </lineage>
</organism>
<name>A0ABT1THN3_9GAMM</name>
<dbReference type="Proteomes" id="UP001524499">
    <property type="component" value="Unassembled WGS sequence"/>
</dbReference>
<dbReference type="InterPro" id="IPR012349">
    <property type="entry name" value="Split_barrel_FMN-bd"/>
</dbReference>
<evidence type="ECO:0000313" key="4">
    <source>
        <dbReference type="Proteomes" id="UP001524499"/>
    </source>
</evidence>
<dbReference type="PANTHER" id="PTHR35176">
    <property type="entry name" value="HEME OXYGENASE HI_0854-RELATED"/>
    <property type="match status" value="1"/>
</dbReference>
<dbReference type="RefSeq" id="WP_256602809.1">
    <property type="nucleotide sequence ID" value="NZ_JANIBJ010000022.1"/>
</dbReference>
<keyword evidence="4" id="KW-1185">Reference proteome</keyword>
<protein>
    <submittedName>
        <fullName evidence="3">Pyridoxamine 5'-phosphate oxidase family protein</fullName>
    </submittedName>
</protein>
<dbReference type="EMBL" id="JANIBJ010000022">
    <property type="protein sequence ID" value="MCQ8104965.1"/>
    <property type="molecule type" value="Genomic_DNA"/>
</dbReference>
<dbReference type="Pfam" id="PF01243">
    <property type="entry name" value="PNPOx_N"/>
    <property type="match status" value="1"/>
</dbReference>
<accession>A0ABT1THN3</accession>
<dbReference type="InterPro" id="IPR052019">
    <property type="entry name" value="F420H2_bilvrd_red/Heme_oxyg"/>
</dbReference>
<sequence>MTDSEPDSLQTGCDALIARSNSLLLASSSVAGEAAISYAPFIRDDAGFYIFVSALASHTQNLLARPRASILFMEPEADAGNPFARRRLTFACRVVEIGKHDERHALKLDAMAAKFGEIVAVLRSLPDFHLLLLQPEQGRFVAGFGKAFSVDGKGRLL</sequence>
<comment type="caution">
    <text evidence="3">The sequence shown here is derived from an EMBL/GenBank/DDBJ whole genome shotgun (WGS) entry which is preliminary data.</text>
</comment>
<evidence type="ECO:0000256" key="1">
    <source>
        <dbReference type="ARBA" id="ARBA00023002"/>
    </source>
</evidence>
<dbReference type="SUPFAM" id="SSF50475">
    <property type="entry name" value="FMN-binding split barrel"/>
    <property type="match status" value="1"/>
</dbReference>